<name>A0A0A9YX76_LYGHE</name>
<dbReference type="Pfam" id="PF01704">
    <property type="entry name" value="UDPGP"/>
    <property type="match status" value="2"/>
</dbReference>
<gene>
    <name evidence="7" type="primary">Uap1_1</name>
    <name evidence="7" type="ORF">CM83_20976</name>
</gene>
<dbReference type="PANTHER" id="PTHR11952:SF2">
    <property type="entry name" value="LD24639P"/>
    <property type="match status" value="1"/>
</dbReference>
<evidence type="ECO:0000256" key="6">
    <source>
        <dbReference type="ARBA" id="ARBA00048493"/>
    </source>
</evidence>
<dbReference type="AlphaFoldDB" id="A0A0A9YX76"/>
<sequence length="363" mass="40755">MESKYSELYDKFKKLGQGHVFNDLDLVPEDQVGHFLETCTTMPVEDILNNYREAVAISETMHSSKIVPAESYLRIDNFSDDEVKSLWSSGLQALASRRVAPILLGGGVGSRLQFPHPKAMFKPGLLSQKTLLQLQIERVMRLWEIATGGPGHTSEIPFIVMINPQARDDWLQFFKETNCCGYPHTSIYSFFQGMYPAVDLDGKIILTAPGKLALNPNGNGDIYESLERPLYKVVKKVCDGADVYEFEESGVNTITFLQDRVDIVHIFGVDNILNKVADPIALGVLLRENLNILNKTVDKVDPEENVGVYALRDNCPTFLEYSEISSEQANSRDATTNRLLFGQANIVNHFLCTSFLQQVVQQR</sequence>
<reference evidence="7" key="2">
    <citation type="submission" date="2014-07" db="EMBL/GenBank/DDBJ databases">
        <authorList>
            <person name="Hull J."/>
        </authorList>
    </citation>
    <scope>NUCLEOTIDE SEQUENCE</scope>
</reference>
<keyword evidence="4" id="KW-0808">Transferase</keyword>
<proteinExistence type="inferred from homology"/>
<accession>A0A0A9YX76</accession>
<dbReference type="GO" id="GO:0003977">
    <property type="term" value="F:UDP-N-acetylglucosamine diphosphorylase activity"/>
    <property type="evidence" value="ECO:0007669"/>
    <property type="project" value="UniProtKB-EC"/>
</dbReference>
<dbReference type="EC" id="2.7.7.23" evidence="3"/>
<dbReference type="GO" id="GO:0006048">
    <property type="term" value="P:UDP-N-acetylglucosamine biosynthetic process"/>
    <property type="evidence" value="ECO:0007669"/>
    <property type="project" value="TreeGrafter"/>
</dbReference>
<evidence type="ECO:0000256" key="5">
    <source>
        <dbReference type="ARBA" id="ARBA00022695"/>
    </source>
</evidence>
<protein>
    <recommendedName>
        <fullName evidence="3">UDP-N-acetylglucosamine diphosphorylase</fullName>
        <ecNumber evidence="3">2.7.7.23</ecNumber>
    </recommendedName>
</protein>
<evidence type="ECO:0000256" key="4">
    <source>
        <dbReference type="ARBA" id="ARBA00022679"/>
    </source>
</evidence>
<dbReference type="InterPro" id="IPR039741">
    <property type="entry name" value="UDP-sugar_pyrophosphorylase"/>
</dbReference>
<organism evidence="7">
    <name type="scientific">Lygus hesperus</name>
    <name type="common">Western plant bug</name>
    <dbReference type="NCBI Taxonomy" id="30085"/>
    <lineage>
        <taxon>Eukaryota</taxon>
        <taxon>Metazoa</taxon>
        <taxon>Ecdysozoa</taxon>
        <taxon>Arthropoda</taxon>
        <taxon>Hexapoda</taxon>
        <taxon>Insecta</taxon>
        <taxon>Pterygota</taxon>
        <taxon>Neoptera</taxon>
        <taxon>Paraneoptera</taxon>
        <taxon>Hemiptera</taxon>
        <taxon>Heteroptera</taxon>
        <taxon>Panheteroptera</taxon>
        <taxon>Cimicomorpha</taxon>
        <taxon>Miridae</taxon>
        <taxon>Mirini</taxon>
        <taxon>Lygus</taxon>
    </lineage>
</organism>
<evidence type="ECO:0000256" key="2">
    <source>
        <dbReference type="ARBA" id="ARBA00010401"/>
    </source>
</evidence>
<dbReference type="InterPro" id="IPR029044">
    <property type="entry name" value="Nucleotide-diphossugar_trans"/>
</dbReference>
<dbReference type="Gene3D" id="3.90.550.10">
    <property type="entry name" value="Spore Coat Polysaccharide Biosynthesis Protein SpsA, Chain A"/>
    <property type="match status" value="1"/>
</dbReference>
<evidence type="ECO:0000313" key="7">
    <source>
        <dbReference type="EMBL" id="JAG36236.1"/>
    </source>
</evidence>
<comment type="similarity">
    <text evidence="2">Belongs to the UDPGP type 1 family.</text>
</comment>
<dbReference type="EMBL" id="GBHO01007368">
    <property type="protein sequence ID" value="JAG36236.1"/>
    <property type="molecule type" value="Transcribed_RNA"/>
</dbReference>
<dbReference type="SUPFAM" id="SSF53448">
    <property type="entry name" value="Nucleotide-diphospho-sugar transferases"/>
    <property type="match status" value="1"/>
</dbReference>
<comment type="pathway">
    <text evidence="1">Nucleotide-sugar biosynthesis; UDP-N-acetyl-alpha-D-glucosamine biosynthesis; UDP-N-acetyl-alpha-D-glucosamine from N-acetyl-alpha-D-glucosamine 1-phosphate: step 1/1.</text>
</comment>
<comment type="catalytic activity">
    <reaction evidence="6">
        <text>N-acetyl-alpha-D-glucosamine 1-phosphate + UTP + H(+) = UDP-N-acetyl-alpha-D-glucosamine + diphosphate</text>
        <dbReference type="Rhea" id="RHEA:13509"/>
        <dbReference type="ChEBI" id="CHEBI:15378"/>
        <dbReference type="ChEBI" id="CHEBI:33019"/>
        <dbReference type="ChEBI" id="CHEBI:46398"/>
        <dbReference type="ChEBI" id="CHEBI:57705"/>
        <dbReference type="ChEBI" id="CHEBI:57776"/>
        <dbReference type="EC" id="2.7.7.23"/>
    </reaction>
</comment>
<keyword evidence="5" id="KW-0548">Nucleotidyltransferase</keyword>
<evidence type="ECO:0000256" key="1">
    <source>
        <dbReference type="ARBA" id="ARBA00005208"/>
    </source>
</evidence>
<reference evidence="7" key="1">
    <citation type="journal article" date="2014" name="PLoS ONE">
        <title>Transcriptome-Based Identification of ABC Transporters in the Western Tarnished Plant Bug Lygus hesperus.</title>
        <authorList>
            <person name="Hull J.J."/>
            <person name="Chaney K."/>
            <person name="Geib S.M."/>
            <person name="Fabrick J.A."/>
            <person name="Brent C.S."/>
            <person name="Walsh D."/>
            <person name="Lavine L.C."/>
        </authorList>
    </citation>
    <scope>NUCLEOTIDE SEQUENCE</scope>
</reference>
<dbReference type="InterPro" id="IPR002618">
    <property type="entry name" value="UDPGP_fam"/>
</dbReference>
<dbReference type="PANTHER" id="PTHR11952">
    <property type="entry name" value="UDP- GLUCOSE PYROPHOSPHORYLASE"/>
    <property type="match status" value="1"/>
</dbReference>
<evidence type="ECO:0000256" key="3">
    <source>
        <dbReference type="ARBA" id="ARBA00012457"/>
    </source>
</evidence>